<gene>
    <name evidence="2" type="ORF">GYMLUDRAFT_678390</name>
</gene>
<keyword evidence="1" id="KW-0472">Membrane</keyword>
<evidence type="ECO:0000313" key="3">
    <source>
        <dbReference type="Proteomes" id="UP000053593"/>
    </source>
</evidence>
<dbReference type="Proteomes" id="UP000053593">
    <property type="component" value="Unassembled WGS sequence"/>
</dbReference>
<proteinExistence type="predicted"/>
<sequence length="96" mass="11251">MISSLAGWCLYFLWHSFVFFWHIAHLGLFVVFGKISSLHLFVNFIFWNGLWDSICYFILHLILLCIVLVFHTVCVVLYSTTTLSVLVRALFLFTDL</sequence>
<organism evidence="2 3">
    <name type="scientific">Collybiopsis luxurians FD-317 M1</name>
    <dbReference type="NCBI Taxonomy" id="944289"/>
    <lineage>
        <taxon>Eukaryota</taxon>
        <taxon>Fungi</taxon>
        <taxon>Dikarya</taxon>
        <taxon>Basidiomycota</taxon>
        <taxon>Agaricomycotina</taxon>
        <taxon>Agaricomycetes</taxon>
        <taxon>Agaricomycetidae</taxon>
        <taxon>Agaricales</taxon>
        <taxon>Marasmiineae</taxon>
        <taxon>Omphalotaceae</taxon>
        <taxon>Collybiopsis</taxon>
        <taxon>Collybiopsis luxurians</taxon>
    </lineage>
</organism>
<evidence type="ECO:0000313" key="2">
    <source>
        <dbReference type="EMBL" id="KIK59376.1"/>
    </source>
</evidence>
<dbReference type="HOGENOM" id="CLU_2359957_0_0_1"/>
<keyword evidence="1" id="KW-0812">Transmembrane</keyword>
<feature type="transmembrane region" description="Helical" evidence="1">
    <location>
        <begin position="12"/>
        <end position="32"/>
    </location>
</feature>
<keyword evidence="1" id="KW-1133">Transmembrane helix</keyword>
<feature type="transmembrane region" description="Helical" evidence="1">
    <location>
        <begin position="44"/>
        <end position="69"/>
    </location>
</feature>
<name>A0A0D0BV29_9AGAR</name>
<dbReference type="AlphaFoldDB" id="A0A0D0BV29"/>
<keyword evidence="3" id="KW-1185">Reference proteome</keyword>
<accession>A0A0D0BV29</accession>
<protein>
    <submittedName>
        <fullName evidence="2">Uncharacterized protein</fullName>
    </submittedName>
</protein>
<reference evidence="2 3" key="1">
    <citation type="submission" date="2014-04" db="EMBL/GenBank/DDBJ databases">
        <title>Evolutionary Origins and Diversification of the Mycorrhizal Mutualists.</title>
        <authorList>
            <consortium name="DOE Joint Genome Institute"/>
            <consortium name="Mycorrhizal Genomics Consortium"/>
            <person name="Kohler A."/>
            <person name="Kuo A."/>
            <person name="Nagy L.G."/>
            <person name="Floudas D."/>
            <person name="Copeland A."/>
            <person name="Barry K.W."/>
            <person name="Cichocki N."/>
            <person name="Veneault-Fourrey C."/>
            <person name="LaButti K."/>
            <person name="Lindquist E.A."/>
            <person name="Lipzen A."/>
            <person name="Lundell T."/>
            <person name="Morin E."/>
            <person name="Murat C."/>
            <person name="Riley R."/>
            <person name="Ohm R."/>
            <person name="Sun H."/>
            <person name="Tunlid A."/>
            <person name="Henrissat B."/>
            <person name="Grigoriev I.V."/>
            <person name="Hibbett D.S."/>
            <person name="Martin F."/>
        </authorList>
    </citation>
    <scope>NUCLEOTIDE SEQUENCE [LARGE SCALE GENOMIC DNA]</scope>
    <source>
        <strain evidence="2 3">FD-317 M1</strain>
    </source>
</reference>
<dbReference type="EMBL" id="KN834780">
    <property type="protein sequence ID" value="KIK59376.1"/>
    <property type="molecule type" value="Genomic_DNA"/>
</dbReference>
<evidence type="ECO:0000256" key="1">
    <source>
        <dbReference type="SAM" id="Phobius"/>
    </source>
</evidence>